<comment type="caution">
    <text evidence="2">The sequence shown here is derived from an EMBL/GenBank/DDBJ whole genome shotgun (WGS) entry which is preliminary data.</text>
</comment>
<feature type="transmembrane region" description="Helical" evidence="1">
    <location>
        <begin position="57"/>
        <end position="84"/>
    </location>
</feature>
<evidence type="ECO:0008006" key="4">
    <source>
        <dbReference type="Google" id="ProtNLM"/>
    </source>
</evidence>
<keyword evidence="1" id="KW-1133">Transmembrane helix</keyword>
<keyword evidence="3" id="KW-1185">Reference proteome</keyword>
<proteinExistence type="predicted"/>
<dbReference type="AlphaFoldDB" id="A0A7W3P5C1"/>
<sequence>MSNVTETRAPYAAAQQDPGRTLGIVGLVLSIVANVVGLIVSIVAYKQSKNAGFENGVAKAGIIVGAITTGLTVIAVVVNVIAVATQLGTVN</sequence>
<keyword evidence="1" id="KW-0472">Membrane</keyword>
<name>A0A7W3P5C1_9ACTN</name>
<evidence type="ECO:0000313" key="2">
    <source>
        <dbReference type="EMBL" id="MBA8793783.1"/>
    </source>
</evidence>
<keyword evidence="1" id="KW-0812">Transmembrane</keyword>
<gene>
    <name evidence="2" type="ORF">FHX74_001388</name>
</gene>
<reference evidence="2 3" key="1">
    <citation type="submission" date="2020-07" db="EMBL/GenBank/DDBJ databases">
        <title>Sequencing the genomes of 1000 actinobacteria strains.</title>
        <authorList>
            <person name="Klenk H.-P."/>
        </authorList>
    </citation>
    <scope>NUCLEOTIDE SEQUENCE [LARGE SCALE GENOMIC DNA]</scope>
    <source>
        <strain evidence="2 3">DSM 100723</strain>
    </source>
</reference>
<evidence type="ECO:0000256" key="1">
    <source>
        <dbReference type="SAM" id="Phobius"/>
    </source>
</evidence>
<dbReference type="EMBL" id="JACGWT010000002">
    <property type="protein sequence ID" value="MBA8793783.1"/>
    <property type="molecule type" value="Genomic_DNA"/>
</dbReference>
<dbReference type="Proteomes" id="UP000523079">
    <property type="component" value="Unassembled WGS sequence"/>
</dbReference>
<accession>A0A7W3P5C1</accession>
<protein>
    <recommendedName>
        <fullName evidence="4">DUF4190 domain-containing protein</fullName>
    </recommendedName>
</protein>
<feature type="transmembrane region" description="Helical" evidence="1">
    <location>
        <begin position="24"/>
        <end position="45"/>
    </location>
</feature>
<evidence type="ECO:0000313" key="3">
    <source>
        <dbReference type="Proteomes" id="UP000523079"/>
    </source>
</evidence>
<dbReference type="RefSeq" id="WP_182559347.1">
    <property type="nucleotide sequence ID" value="NZ_JACGWT010000002.1"/>
</dbReference>
<organism evidence="2 3">
    <name type="scientific">Microlunatus kandeliicorticis</name>
    <dbReference type="NCBI Taxonomy" id="1759536"/>
    <lineage>
        <taxon>Bacteria</taxon>
        <taxon>Bacillati</taxon>
        <taxon>Actinomycetota</taxon>
        <taxon>Actinomycetes</taxon>
        <taxon>Propionibacteriales</taxon>
        <taxon>Propionibacteriaceae</taxon>
        <taxon>Microlunatus</taxon>
    </lineage>
</organism>